<dbReference type="RefSeq" id="WP_191721758.1">
    <property type="nucleotide sequence ID" value="NZ_JACSQK010000001.1"/>
</dbReference>
<organism evidence="1 2">
    <name type="scientific">Comamonas avium</name>
    <dbReference type="NCBI Taxonomy" id="2762231"/>
    <lineage>
        <taxon>Bacteria</taxon>
        <taxon>Pseudomonadati</taxon>
        <taxon>Pseudomonadota</taxon>
        <taxon>Betaproteobacteria</taxon>
        <taxon>Burkholderiales</taxon>
        <taxon>Comamonadaceae</taxon>
        <taxon>Comamonas</taxon>
    </lineage>
</organism>
<accession>A0ABR8S7B1</accession>
<dbReference type="InterPro" id="IPR024078">
    <property type="entry name" value="LmbE-like_dom_sf"/>
</dbReference>
<reference evidence="1 2" key="1">
    <citation type="submission" date="2020-08" db="EMBL/GenBank/DDBJ databases">
        <title>A Genomic Blueprint of the Chicken Gut Microbiome.</title>
        <authorList>
            <person name="Gilroy R."/>
            <person name="Ravi A."/>
            <person name="Getino M."/>
            <person name="Pursley I."/>
            <person name="Horton D.L."/>
            <person name="Alikhan N.-F."/>
            <person name="Baker D."/>
            <person name="Gharbi K."/>
            <person name="Hall N."/>
            <person name="Watson M."/>
            <person name="Adriaenssens E.M."/>
            <person name="Foster-Nyarko E."/>
            <person name="Jarju S."/>
            <person name="Secka A."/>
            <person name="Antonio M."/>
            <person name="Oren A."/>
            <person name="Chaudhuri R."/>
            <person name="La Ragione R.M."/>
            <person name="Hildebrand F."/>
            <person name="Pallen M.J."/>
        </authorList>
    </citation>
    <scope>NUCLEOTIDE SEQUENCE [LARGE SCALE GENOMIC DNA]</scope>
    <source>
        <strain evidence="1 2">Sa2CVA6</strain>
    </source>
</reference>
<comment type="caution">
    <text evidence="1">The sequence shown here is derived from an EMBL/GenBank/DDBJ whole genome shotgun (WGS) entry which is preliminary data.</text>
</comment>
<evidence type="ECO:0000313" key="2">
    <source>
        <dbReference type="Proteomes" id="UP000634919"/>
    </source>
</evidence>
<proteinExistence type="predicted"/>
<dbReference type="EMBL" id="JACSQK010000001">
    <property type="protein sequence ID" value="MBD7959367.1"/>
    <property type="molecule type" value="Genomic_DNA"/>
</dbReference>
<dbReference type="InterPro" id="IPR003737">
    <property type="entry name" value="GlcNAc_PI_deacetylase-related"/>
</dbReference>
<keyword evidence="2" id="KW-1185">Reference proteome</keyword>
<gene>
    <name evidence="1" type="ORF">H9646_02650</name>
</gene>
<dbReference type="PANTHER" id="PTHR12993:SF29">
    <property type="entry name" value="BLR3841 PROTEIN"/>
    <property type="match status" value="1"/>
</dbReference>
<name>A0ABR8S7B1_9BURK</name>
<sequence>MDSLKPRIIEGVGTPEASWQHWLAGKGFPQFAASQMLSECQRMVIVAPHPDDEVLGAAGFIQLSARNSLPCTIVSVTDGEASHPNSLLWTQEELRLKRIQESTRAQRFLAPKSQFLRLKIPDGKLVEHRSELLAALETILKPFDAVFCTWRYDGHPDHDVTGQICVELCQKIGSKCFEIPIWAWHWASPSDPRIPWNRAVVLPLTSEQLALKQQALACFQSQLIPDPTTGKDAILPSWAVRRLMRPFELVFT</sequence>
<dbReference type="Proteomes" id="UP000634919">
    <property type="component" value="Unassembled WGS sequence"/>
</dbReference>
<dbReference type="PANTHER" id="PTHR12993">
    <property type="entry name" value="N-ACETYLGLUCOSAMINYL-PHOSPHATIDYLINOSITOL DE-N-ACETYLASE-RELATED"/>
    <property type="match status" value="1"/>
</dbReference>
<dbReference type="Gene3D" id="3.40.50.10320">
    <property type="entry name" value="LmbE-like"/>
    <property type="match status" value="1"/>
</dbReference>
<dbReference type="SUPFAM" id="SSF102588">
    <property type="entry name" value="LmbE-like"/>
    <property type="match status" value="1"/>
</dbReference>
<dbReference type="Pfam" id="PF02585">
    <property type="entry name" value="PIG-L"/>
    <property type="match status" value="1"/>
</dbReference>
<protein>
    <submittedName>
        <fullName evidence="1">PIG-L family deacetylase</fullName>
    </submittedName>
</protein>
<evidence type="ECO:0000313" key="1">
    <source>
        <dbReference type="EMBL" id="MBD7959367.1"/>
    </source>
</evidence>